<reference evidence="10 11" key="1">
    <citation type="journal article" date="2014" name="Genome Announc.">
        <title>Complete Genome Sequence of Cronobacter sakazakii Strain CMCC 45402.</title>
        <authorList>
            <person name="Zhao Z."/>
            <person name="Wang L."/>
            <person name="Wang B."/>
            <person name="Liang H."/>
            <person name="Ye Q."/>
            <person name="Zeng M."/>
        </authorList>
    </citation>
    <scope>NUCLEOTIDE SEQUENCE [LARGE SCALE GENOMIC DNA]</scope>
    <source>
        <strain evidence="11">45402</strain>
    </source>
</reference>
<dbReference type="InterPro" id="IPR015102">
    <property type="entry name" value="Tscrpt_reg_HTH_FeoC"/>
</dbReference>
<evidence type="ECO:0000313" key="10">
    <source>
        <dbReference type="EMBL" id="AHB68637.1"/>
    </source>
</evidence>
<dbReference type="InterPro" id="IPR036388">
    <property type="entry name" value="WH-like_DNA-bd_sf"/>
</dbReference>
<dbReference type="Proteomes" id="UP000018545">
    <property type="component" value="Chromosome"/>
</dbReference>
<evidence type="ECO:0000313" key="11">
    <source>
        <dbReference type="Proteomes" id="UP000018545"/>
    </source>
</evidence>
<dbReference type="GO" id="GO:0051536">
    <property type="term" value="F:iron-sulfur cluster binding"/>
    <property type="evidence" value="ECO:0007669"/>
    <property type="project" value="UniProtKB-KW"/>
</dbReference>
<dbReference type="InterPro" id="IPR023732">
    <property type="entry name" value="FeoC"/>
</dbReference>
<keyword evidence="5 8" id="KW-0805">Transcription regulation</keyword>
<name>V5TUN9_9ENTR</name>
<dbReference type="GO" id="GO:0003677">
    <property type="term" value="F:DNA binding"/>
    <property type="evidence" value="ECO:0007669"/>
    <property type="project" value="UniProtKB-KW"/>
</dbReference>
<protein>
    <recommendedName>
        <fullName evidence="8">Probable [Fe-S]-dependent transcriptional repressor</fullName>
    </recommendedName>
</protein>
<dbReference type="InterPro" id="IPR036390">
    <property type="entry name" value="WH_DNA-bd_sf"/>
</dbReference>
<dbReference type="SUPFAM" id="SSF46785">
    <property type="entry name" value="Winged helix' DNA-binding domain"/>
    <property type="match status" value="1"/>
</dbReference>
<evidence type="ECO:0000256" key="7">
    <source>
        <dbReference type="ARBA" id="ARBA00023163"/>
    </source>
</evidence>
<keyword evidence="1 8" id="KW-0678">Repressor</keyword>
<feature type="binding site" evidence="8">
    <location>
        <position position="73"/>
    </location>
    <ligand>
        <name>iron-sulfur cluster</name>
        <dbReference type="ChEBI" id="CHEBI:30408"/>
    </ligand>
</feature>
<organism evidence="10 11">
    <name type="scientific">Cronobacter malonaticus</name>
    <dbReference type="NCBI Taxonomy" id="413503"/>
    <lineage>
        <taxon>Bacteria</taxon>
        <taxon>Pseudomonadati</taxon>
        <taxon>Pseudomonadota</taxon>
        <taxon>Gammaproteobacteria</taxon>
        <taxon>Enterobacterales</taxon>
        <taxon>Enterobacteriaceae</taxon>
        <taxon>Cronobacter</taxon>
    </lineage>
</organism>
<feature type="binding site" evidence="8">
    <location>
        <position position="59"/>
    </location>
    <ligand>
        <name>iron-sulfur cluster</name>
        <dbReference type="ChEBI" id="CHEBI:30408"/>
    </ligand>
</feature>
<evidence type="ECO:0000256" key="5">
    <source>
        <dbReference type="ARBA" id="ARBA00023015"/>
    </source>
</evidence>
<dbReference type="AlphaFoldDB" id="V5TUN9"/>
<proteinExistence type="inferred from homology"/>
<dbReference type="EMBL" id="CP006731">
    <property type="protein sequence ID" value="AHB68637.1"/>
    <property type="molecule type" value="Genomic_DNA"/>
</dbReference>
<sequence>MSLMATLIDVRDLLALSGRMDAQRISEQLATPLPLVNAMLSRLEAMGKAERQEEWLSACLSGSCRHCPEGKACRKEVWQLR</sequence>
<comment type="function">
    <text evidence="8">May function as a transcriptional regulator that controls feoABC expression.</text>
</comment>
<keyword evidence="4 8" id="KW-0411">Iron-sulfur</keyword>
<evidence type="ECO:0000256" key="6">
    <source>
        <dbReference type="ARBA" id="ARBA00023125"/>
    </source>
</evidence>
<keyword evidence="2 8" id="KW-0479">Metal-binding</keyword>
<dbReference type="NCBIfam" id="NF011960">
    <property type="entry name" value="PRK15431.1"/>
    <property type="match status" value="1"/>
</dbReference>
<feature type="binding site" evidence="8">
    <location>
        <position position="67"/>
    </location>
    <ligand>
        <name>iron-sulfur cluster</name>
        <dbReference type="ChEBI" id="CHEBI:30408"/>
    </ligand>
</feature>
<dbReference type="Gene3D" id="1.10.10.10">
    <property type="entry name" value="Winged helix-like DNA-binding domain superfamily/Winged helix DNA-binding domain"/>
    <property type="match status" value="1"/>
</dbReference>
<feature type="binding site" evidence="8">
    <location>
        <position position="64"/>
    </location>
    <ligand>
        <name>iron-sulfur cluster</name>
        <dbReference type="ChEBI" id="CHEBI:30408"/>
    </ligand>
</feature>
<evidence type="ECO:0000256" key="1">
    <source>
        <dbReference type="ARBA" id="ARBA00022491"/>
    </source>
</evidence>
<feature type="domain" description="Transcriptional regulator HTH-type FeoC" evidence="9">
    <location>
        <begin position="6"/>
        <end position="71"/>
    </location>
</feature>
<keyword evidence="6 8" id="KW-0238">DNA-binding</keyword>
<dbReference type="HOGENOM" id="CLU_189182_0_0_6"/>
<comment type="similarity">
    <text evidence="8">Belongs to the FeoC family.</text>
</comment>
<accession>V5TUN9</accession>
<evidence type="ECO:0000256" key="8">
    <source>
        <dbReference type="HAMAP-Rule" id="MF_01586"/>
    </source>
</evidence>
<dbReference type="HAMAP" id="MF_01586">
    <property type="entry name" value="FeoC"/>
    <property type="match status" value="1"/>
</dbReference>
<evidence type="ECO:0000256" key="4">
    <source>
        <dbReference type="ARBA" id="ARBA00023014"/>
    </source>
</evidence>
<evidence type="ECO:0000259" key="9">
    <source>
        <dbReference type="Pfam" id="PF09012"/>
    </source>
</evidence>
<dbReference type="GO" id="GO:0005506">
    <property type="term" value="F:iron ion binding"/>
    <property type="evidence" value="ECO:0007669"/>
    <property type="project" value="UniProtKB-UniRule"/>
</dbReference>
<evidence type="ECO:0000256" key="2">
    <source>
        <dbReference type="ARBA" id="ARBA00022723"/>
    </source>
</evidence>
<keyword evidence="7 8" id="KW-0804">Transcription</keyword>
<keyword evidence="3 8" id="KW-0408">Iron</keyword>
<gene>
    <name evidence="8" type="primary">feoC</name>
    <name evidence="10" type="ORF">P262_00389</name>
</gene>
<dbReference type="KEGG" id="csi:P262_00389"/>
<evidence type="ECO:0000256" key="3">
    <source>
        <dbReference type="ARBA" id="ARBA00023004"/>
    </source>
</evidence>
<dbReference type="PATRIC" id="fig|1401659.3.peg.268"/>
<dbReference type="Pfam" id="PF09012">
    <property type="entry name" value="FeoC"/>
    <property type="match status" value="1"/>
</dbReference>